<reference evidence="2 3" key="1">
    <citation type="submission" date="2018-03" db="EMBL/GenBank/DDBJ databases">
        <title>Genomic Encyclopedia of Archaeal and Bacterial Type Strains, Phase II (KMG-II): from individual species to whole genera.</title>
        <authorList>
            <person name="Goeker M."/>
        </authorList>
    </citation>
    <scope>NUCLEOTIDE SEQUENCE [LARGE SCALE GENOMIC DNA]</scope>
    <source>
        <strain evidence="2 3">DSM 43146</strain>
    </source>
</reference>
<sequence>MKLVPHDDFPGWQRSATIIAMRKIAVASVFVLMASGCVAEPAGMSGGTASPSVHSSTAVGASPEATVSDTPAPAWRLATMPELAGPTSMLWDVVSVDAAHAWAVGSEAYSPERPDDTGTPLILQKEGTGWARAELPAIGWHGRFDLVAADSPANVWVVGSTTAADPWAQVTHVLHYDGTAWREVPFPRGAKKDYTLITGLTVVEGQPWVVGNRQSDVIIEQWDGRSWRSHQSPAECRTGGTSFGGMPNFCTFTAIKAFGPDDVWAAGNGAWKGFKGPLLFHFNGSAWRTVQVGINEQESGFDALAGRSSGELWAVGDGGLAVRGAGGSFEVLPGTPGDALPDLATDPAGLPWLIGNSTAPSAKLFSYGTDAWTGVPAPQPPDAVGMSLNGITGTPGSPLMFAVGAADLPTDPRYLRAVLLEYVPAVPAGSSV</sequence>
<gene>
    <name evidence="2" type="ORF">CLV67_12381</name>
</gene>
<keyword evidence="3" id="KW-1185">Reference proteome</keyword>
<evidence type="ECO:0000256" key="1">
    <source>
        <dbReference type="SAM" id="MobiDB-lite"/>
    </source>
</evidence>
<name>A0A2T0JYU5_9ACTN</name>
<proteinExistence type="predicted"/>
<feature type="region of interest" description="Disordered" evidence="1">
    <location>
        <begin position="44"/>
        <end position="68"/>
    </location>
</feature>
<organism evidence="2 3">
    <name type="scientific">Actinoplanes italicus</name>
    <dbReference type="NCBI Taxonomy" id="113567"/>
    <lineage>
        <taxon>Bacteria</taxon>
        <taxon>Bacillati</taxon>
        <taxon>Actinomycetota</taxon>
        <taxon>Actinomycetes</taxon>
        <taxon>Micromonosporales</taxon>
        <taxon>Micromonosporaceae</taxon>
        <taxon>Actinoplanes</taxon>
    </lineage>
</organism>
<accession>A0A2T0JYU5</accession>
<feature type="compositionally biased region" description="Polar residues" evidence="1">
    <location>
        <begin position="47"/>
        <end position="68"/>
    </location>
</feature>
<dbReference type="AlphaFoldDB" id="A0A2T0JYU5"/>
<evidence type="ECO:0000313" key="2">
    <source>
        <dbReference type="EMBL" id="PRX14697.1"/>
    </source>
</evidence>
<comment type="caution">
    <text evidence="2">The sequence shown here is derived from an EMBL/GenBank/DDBJ whole genome shotgun (WGS) entry which is preliminary data.</text>
</comment>
<protein>
    <submittedName>
        <fullName evidence="2">Uncharacterized protein</fullName>
    </submittedName>
</protein>
<dbReference type="Proteomes" id="UP000239415">
    <property type="component" value="Unassembled WGS sequence"/>
</dbReference>
<dbReference type="EMBL" id="PVMZ01000023">
    <property type="protein sequence ID" value="PRX14697.1"/>
    <property type="molecule type" value="Genomic_DNA"/>
</dbReference>
<evidence type="ECO:0000313" key="3">
    <source>
        <dbReference type="Proteomes" id="UP000239415"/>
    </source>
</evidence>